<dbReference type="AlphaFoldDB" id="A0A645J626"/>
<accession>A0A645J626</accession>
<comment type="caution">
    <text evidence="1">The sequence shown here is derived from an EMBL/GenBank/DDBJ whole genome shotgun (WGS) entry which is preliminary data.</text>
</comment>
<gene>
    <name evidence="1" type="ORF">SDC9_206789</name>
</gene>
<evidence type="ECO:0000313" key="1">
    <source>
        <dbReference type="EMBL" id="MPN59071.1"/>
    </source>
</evidence>
<proteinExistence type="predicted"/>
<dbReference type="EMBL" id="VSSQ01132623">
    <property type="protein sequence ID" value="MPN59071.1"/>
    <property type="molecule type" value="Genomic_DNA"/>
</dbReference>
<reference evidence="1" key="1">
    <citation type="submission" date="2019-08" db="EMBL/GenBank/DDBJ databases">
        <authorList>
            <person name="Kucharzyk K."/>
            <person name="Murdoch R.W."/>
            <person name="Higgins S."/>
            <person name="Loffler F."/>
        </authorList>
    </citation>
    <scope>NUCLEOTIDE SEQUENCE</scope>
</reference>
<organism evidence="1">
    <name type="scientific">bioreactor metagenome</name>
    <dbReference type="NCBI Taxonomy" id="1076179"/>
    <lineage>
        <taxon>unclassified sequences</taxon>
        <taxon>metagenomes</taxon>
        <taxon>ecological metagenomes</taxon>
    </lineage>
</organism>
<name>A0A645J626_9ZZZZ</name>
<protein>
    <submittedName>
        <fullName evidence="1">Uncharacterized protein</fullName>
    </submittedName>
</protein>
<sequence>MRQLQQPVQRIIELLLFTAKTAAQHIEQQLVPTEHPFTVLLLFVFFRDVADISAYTEASVQHAHREIYRSEILVVP</sequence>